<feature type="domain" description="Ig-like" evidence="17">
    <location>
        <begin position="147"/>
        <end position="238"/>
    </location>
</feature>
<keyword evidence="11" id="KW-1015">Disulfide bond</keyword>
<evidence type="ECO:0000256" key="3">
    <source>
        <dbReference type="ARBA" id="ARBA00013064"/>
    </source>
</evidence>
<dbReference type="SMART" id="SM00408">
    <property type="entry name" value="IGc2"/>
    <property type="match status" value="3"/>
</dbReference>
<dbReference type="InterPro" id="IPR013783">
    <property type="entry name" value="Ig-like_fold"/>
</dbReference>
<dbReference type="Proteomes" id="UP000024404">
    <property type="component" value="Unassembled WGS sequence"/>
</dbReference>
<evidence type="ECO:0000256" key="10">
    <source>
        <dbReference type="ARBA" id="ARBA00023136"/>
    </source>
</evidence>
<name>A0A8R1XN25_ONCVO</name>
<proteinExistence type="inferred from homology"/>
<keyword evidence="5" id="KW-0732">Signal</keyword>
<evidence type="ECO:0000256" key="12">
    <source>
        <dbReference type="ARBA" id="ARBA00023170"/>
    </source>
</evidence>
<dbReference type="EC" id="3.1.3.48" evidence="3"/>
<reference evidence="20" key="1">
    <citation type="submission" date="2013-10" db="EMBL/GenBank/DDBJ databases">
        <title>Genome sequencing of Onchocerca volvulus.</title>
        <authorList>
            <person name="Cotton J."/>
            <person name="Tsai J."/>
            <person name="Stanley E."/>
            <person name="Tracey A."/>
            <person name="Holroyd N."/>
            <person name="Lustigman S."/>
            <person name="Berriman M."/>
        </authorList>
    </citation>
    <scope>NUCLEOTIDE SEQUENCE</scope>
</reference>
<sequence length="794" mass="88448">MKRRKTGPILKEWTLLLNTTKSFCSNFIFLLSFFAFVNSAYDDSAKLIIRPDSSTVAEDTRVSFFCRADGNPLPTVVWKKNGQSISDLRYSTKTLSNGLSTLRIEPVRLTDANSTISCTADNGIGNPVIADATLTVLRSDELPAGFPIIEAHPVLKSVEQGRTAHVSCRVRGDPRPKILWLRDLMPVDIRSNTRYSVSTLGNPGALMIQQAKEEDQGKYECVARNIHGVTHSKAAHLYVKVRRVPPYFSYKLERLYKTAPGGALNLTCVAVGYPMPRVFWKKSDDTYLNDPQAAPIGRNVLTLTRIEKTENYTCVAVSKLGNIEVMTTVEVKSLPPAPQNLQVSNVTSDSVRVTWDPVNIETEPVKKYIIKYRQKSAATLSKSIFPVNDIEYDEGLFKQQEVSANVTSTVITDLEPYQLYEIAVSSANVIGRGAASMPKEVQTDEAKPGSAPQKVQARALSRSSILVRWEPPEKPNGQITGYIVHYTDLEPTTSHSLWKTHETKSDELITTIANLKFESTYYIHVQAKNAKGLSPMSQLATVITKQGIPGQPTSLTAKVLDSHRIQLTWDKPLHSYNIIGYSIHFNSSDGISRELTLTVPIEKQIIDGLLPDTFYSFRVAARSERGIGAFCTDVTVKTFPNVPTVSPKILILKALSSQSLFIRWKAPLLENHEDKILNYLIRWRPVSEKNETNGSEIRQSDEDDEELSTGKGEKDEKRWSEMIQDAVIGNSAIISGLNPHTIYEVSVAAGTGLGYGPGSEPEQEKTDEDGWYCFVVFAIYMHAFEYFLDPIQII</sequence>
<evidence type="ECO:0000256" key="2">
    <source>
        <dbReference type="ARBA" id="ARBA00010504"/>
    </source>
</evidence>
<dbReference type="InterPro" id="IPR036179">
    <property type="entry name" value="Ig-like_dom_sf"/>
</dbReference>
<reference evidence="19" key="2">
    <citation type="submission" date="2022-06" db="UniProtKB">
        <authorList>
            <consortium name="EnsemblMetazoa"/>
        </authorList>
    </citation>
    <scope>IDENTIFICATION</scope>
</reference>
<dbReference type="GO" id="GO:0098609">
    <property type="term" value="P:cell-cell adhesion"/>
    <property type="evidence" value="ECO:0007669"/>
    <property type="project" value="TreeGrafter"/>
</dbReference>
<keyword evidence="4" id="KW-0812">Transmembrane</keyword>
<keyword evidence="6" id="KW-0677">Repeat</keyword>
<evidence type="ECO:0000259" key="18">
    <source>
        <dbReference type="PROSITE" id="PS50853"/>
    </source>
</evidence>
<feature type="domain" description="Ig-like" evidence="17">
    <location>
        <begin position="45"/>
        <end position="135"/>
    </location>
</feature>
<dbReference type="GO" id="GO:0016020">
    <property type="term" value="C:membrane"/>
    <property type="evidence" value="ECO:0007669"/>
    <property type="project" value="UniProtKB-SubCell"/>
</dbReference>
<keyword evidence="8" id="KW-0904">Protein phosphatase</keyword>
<protein>
    <recommendedName>
        <fullName evidence="3">protein-tyrosine-phosphatase</fullName>
        <ecNumber evidence="3">3.1.3.48</ecNumber>
    </recommendedName>
</protein>
<feature type="domain" description="Ig-like" evidence="17">
    <location>
        <begin position="246"/>
        <end position="330"/>
    </location>
</feature>
<dbReference type="InterPro" id="IPR013098">
    <property type="entry name" value="Ig_I-set"/>
</dbReference>
<accession>A0A8R1XN25</accession>
<feature type="region of interest" description="Disordered" evidence="16">
    <location>
        <begin position="691"/>
        <end position="717"/>
    </location>
</feature>
<dbReference type="SMART" id="SM00060">
    <property type="entry name" value="FN3"/>
    <property type="match status" value="4"/>
</dbReference>
<evidence type="ECO:0000256" key="1">
    <source>
        <dbReference type="ARBA" id="ARBA00004167"/>
    </source>
</evidence>
<feature type="domain" description="Fibronectin type-III" evidence="18">
    <location>
        <begin position="646"/>
        <end position="769"/>
    </location>
</feature>
<dbReference type="FunFam" id="2.60.40.10:FF:000010">
    <property type="entry name" value="receptor-type tyrosine-protein phosphatase delta isoform X1"/>
    <property type="match status" value="1"/>
</dbReference>
<dbReference type="InterPro" id="IPR003598">
    <property type="entry name" value="Ig_sub2"/>
</dbReference>
<dbReference type="PANTHER" id="PTHR44170:SF6">
    <property type="entry name" value="CONTACTIN"/>
    <property type="match status" value="1"/>
</dbReference>
<dbReference type="InterPro" id="IPR003599">
    <property type="entry name" value="Ig_sub"/>
</dbReference>
<dbReference type="InterPro" id="IPR007110">
    <property type="entry name" value="Ig-like_dom"/>
</dbReference>
<comment type="catalytic activity">
    <reaction evidence="15">
        <text>O-phospho-L-tyrosyl-[protein] + H2O = L-tyrosyl-[protein] + phosphate</text>
        <dbReference type="Rhea" id="RHEA:10684"/>
        <dbReference type="Rhea" id="RHEA-COMP:10136"/>
        <dbReference type="Rhea" id="RHEA-COMP:20101"/>
        <dbReference type="ChEBI" id="CHEBI:15377"/>
        <dbReference type="ChEBI" id="CHEBI:43474"/>
        <dbReference type="ChEBI" id="CHEBI:46858"/>
        <dbReference type="ChEBI" id="CHEBI:61978"/>
        <dbReference type="EC" id="3.1.3.48"/>
    </reaction>
</comment>
<dbReference type="FunFam" id="2.60.40.10:FF:000032">
    <property type="entry name" value="palladin isoform X1"/>
    <property type="match status" value="1"/>
</dbReference>
<feature type="domain" description="Fibronectin type-III" evidence="18">
    <location>
        <begin position="551"/>
        <end position="641"/>
    </location>
</feature>
<evidence type="ECO:0000256" key="6">
    <source>
        <dbReference type="ARBA" id="ARBA00022737"/>
    </source>
</evidence>
<evidence type="ECO:0000256" key="11">
    <source>
        <dbReference type="ARBA" id="ARBA00023157"/>
    </source>
</evidence>
<keyword evidence="13" id="KW-0325">Glycoprotein</keyword>
<evidence type="ECO:0000256" key="14">
    <source>
        <dbReference type="ARBA" id="ARBA00023319"/>
    </source>
</evidence>
<dbReference type="GO" id="GO:0004725">
    <property type="term" value="F:protein tyrosine phosphatase activity"/>
    <property type="evidence" value="ECO:0007669"/>
    <property type="project" value="UniProtKB-EC"/>
</dbReference>
<dbReference type="PANTHER" id="PTHR44170">
    <property type="entry name" value="PROTEIN SIDEKICK"/>
    <property type="match status" value="1"/>
</dbReference>
<keyword evidence="10" id="KW-0472">Membrane</keyword>
<comment type="subcellular location">
    <subcellularLocation>
        <location evidence="1">Membrane</location>
        <topology evidence="1">Single-pass membrane protein</topology>
    </subcellularLocation>
</comment>
<keyword evidence="12" id="KW-0675">Receptor</keyword>
<evidence type="ECO:0000256" key="8">
    <source>
        <dbReference type="ARBA" id="ARBA00022912"/>
    </source>
</evidence>
<dbReference type="PROSITE" id="PS50835">
    <property type="entry name" value="IG_LIKE"/>
    <property type="match status" value="3"/>
</dbReference>
<keyword evidence="9" id="KW-1133">Transmembrane helix</keyword>
<evidence type="ECO:0000256" key="7">
    <source>
        <dbReference type="ARBA" id="ARBA00022801"/>
    </source>
</evidence>
<evidence type="ECO:0000256" key="9">
    <source>
        <dbReference type="ARBA" id="ARBA00022989"/>
    </source>
</evidence>
<evidence type="ECO:0000256" key="13">
    <source>
        <dbReference type="ARBA" id="ARBA00023180"/>
    </source>
</evidence>
<evidence type="ECO:0000313" key="19">
    <source>
        <dbReference type="EnsemblMetazoa" id="OVOC10372.1"/>
    </source>
</evidence>
<dbReference type="Pfam" id="PF13927">
    <property type="entry name" value="Ig_3"/>
    <property type="match status" value="2"/>
</dbReference>
<dbReference type="CDD" id="cd00063">
    <property type="entry name" value="FN3"/>
    <property type="match status" value="4"/>
</dbReference>
<dbReference type="SMART" id="SM00409">
    <property type="entry name" value="IG"/>
    <property type="match status" value="3"/>
</dbReference>
<dbReference type="EMBL" id="CMVM020000336">
    <property type="status" value="NOT_ANNOTATED_CDS"/>
    <property type="molecule type" value="Genomic_DNA"/>
</dbReference>
<evidence type="ECO:0000256" key="15">
    <source>
        <dbReference type="ARBA" id="ARBA00051722"/>
    </source>
</evidence>
<dbReference type="Pfam" id="PF07679">
    <property type="entry name" value="I-set"/>
    <property type="match status" value="1"/>
</dbReference>
<keyword evidence="20" id="KW-1185">Reference proteome</keyword>
<evidence type="ECO:0000313" key="20">
    <source>
        <dbReference type="Proteomes" id="UP000024404"/>
    </source>
</evidence>
<dbReference type="InterPro" id="IPR036116">
    <property type="entry name" value="FN3_sf"/>
</dbReference>
<keyword evidence="14" id="KW-0393">Immunoglobulin domain</keyword>
<evidence type="ECO:0000259" key="17">
    <source>
        <dbReference type="PROSITE" id="PS50835"/>
    </source>
</evidence>
<feature type="domain" description="Fibronectin type-III" evidence="18">
    <location>
        <begin position="337"/>
        <end position="446"/>
    </location>
</feature>
<dbReference type="Gene3D" id="2.60.40.10">
    <property type="entry name" value="Immunoglobulins"/>
    <property type="match status" value="7"/>
</dbReference>
<dbReference type="SUPFAM" id="SSF48726">
    <property type="entry name" value="Immunoglobulin"/>
    <property type="match status" value="3"/>
</dbReference>
<dbReference type="PROSITE" id="PS50853">
    <property type="entry name" value="FN3"/>
    <property type="match status" value="4"/>
</dbReference>
<dbReference type="InterPro" id="IPR003961">
    <property type="entry name" value="FN3_dom"/>
</dbReference>
<dbReference type="SUPFAM" id="SSF49265">
    <property type="entry name" value="Fibronectin type III"/>
    <property type="match status" value="2"/>
</dbReference>
<keyword evidence="7" id="KW-0378">Hydrolase</keyword>
<evidence type="ECO:0000256" key="4">
    <source>
        <dbReference type="ARBA" id="ARBA00022692"/>
    </source>
</evidence>
<comment type="similarity">
    <text evidence="2">Belongs to the protein-tyrosine phosphatase family. Receptor class 2A subfamily.</text>
</comment>
<dbReference type="FunFam" id="2.60.40.10:FF:000036">
    <property type="entry name" value="receptor-type tyrosine-protein phosphatase delta isoform X1"/>
    <property type="match status" value="1"/>
</dbReference>
<dbReference type="Pfam" id="PF00041">
    <property type="entry name" value="fn3"/>
    <property type="match status" value="4"/>
</dbReference>
<feature type="domain" description="Fibronectin type-III" evidence="18">
    <location>
        <begin position="451"/>
        <end position="547"/>
    </location>
</feature>
<evidence type="ECO:0000256" key="5">
    <source>
        <dbReference type="ARBA" id="ARBA00022729"/>
    </source>
</evidence>
<dbReference type="AlphaFoldDB" id="A0A8R1XN25"/>
<evidence type="ECO:0000256" key="16">
    <source>
        <dbReference type="SAM" id="MobiDB-lite"/>
    </source>
</evidence>
<organism evidence="19 20">
    <name type="scientific">Onchocerca volvulus</name>
    <dbReference type="NCBI Taxonomy" id="6282"/>
    <lineage>
        <taxon>Eukaryota</taxon>
        <taxon>Metazoa</taxon>
        <taxon>Ecdysozoa</taxon>
        <taxon>Nematoda</taxon>
        <taxon>Chromadorea</taxon>
        <taxon>Rhabditida</taxon>
        <taxon>Spirurina</taxon>
        <taxon>Spiruromorpha</taxon>
        <taxon>Filarioidea</taxon>
        <taxon>Onchocercidae</taxon>
        <taxon>Onchocerca</taxon>
    </lineage>
</organism>
<dbReference type="OMA" id="NYLIRWR"/>
<dbReference type="EnsemblMetazoa" id="OVOC10372.1">
    <property type="protein sequence ID" value="OVOC10372.1"/>
    <property type="gene ID" value="WBGene00247181"/>
</dbReference>